<dbReference type="RefSeq" id="WP_203540042.1">
    <property type="nucleotide sequence ID" value="NZ_JAESND010000016.1"/>
</dbReference>
<dbReference type="EMBL" id="JAESND010000016">
    <property type="protein sequence ID" value="MBM3117864.1"/>
    <property type="molecule type" value="Genomic_DNA"/>
</dbReference>
<gene>
    <name evidence="2" type="ORF">JMJ54_18675</name>
</gene>
<dbReference type="PANTHER" id="PTHR34368:SF1">
    <property type="entry name" value="OS01G0962200 PROTEIN"/>
    <property type="match status" value="1"/>
</dbReference>
<feature type="transmembrane region" description="Helical" evidence="1">
    <location>
        <begin position="112"/>
        <end position="129"/>
    </location>
</feature>
<feature type="transmembrane region" description="Helical" evidence="1">
    <location>
        <begin position="136"/>
        <end position="154"/>
    </location>
</feature>
<name>A0ABS2BQF6_9NEIS</name>
<proteinExistence type="predicted"/>
<accession>A0ABS2BQF6</accession>
<dbReference type="PANTHER" id="PTHR34368">
    <property type="entry name" value="OS01G0962200 PROTEIN"/>
    <property type="match status" value="1"/>
</dbReference>
<keyword evidence="1" id="KW-0812">Transmembrane</keyword>
<feature type="transmembrane region" description="Helical" evidence="1">
    <location>
        <begin position="44"/>
        <end position="63"/>
    </location>
</feature>
<evidence type="ECO:0008006" key="4">
    <source>
        <dbReference type="Google" id="ProtNLM"/>
    </source>
</evidence>
<keyword evidence="1" id="KW-1133">Transmembrane helix</keyword>
<protein>
    <recommendedName>
        <fullName evidence="4">Alkaline phytoceramidase</fullName>
    </recommendedName>
</protein>
<reference evidence="2 3" key="1">
    <citation type="submission" date="2021-01" db="EMBL/GenBank/DDBJ databases">
        <title>Draft Genome Sequence and Polyhydroxyalkanoate Biosynthetic Potential of Jeongeupia naejangsanensis Type Strain DSM 24253.</title>
        <authorList>
            <person name="Turrini P."/>
            <person name="Artuso I."/>
            <person name="Lugli G.A."/>
            <person name="Frangipani E."/>
            <person name="Ventura M."/>
            <person name="Visca P."/>
        </authorList>
    </citation>
    <scope>NUCLEOTIDE SEQUENCE [LARGE SCALE GENOMIC DNA]</scope>
    <source>
        <strain evidence="2 3">DSM 24253</strain>
    </source>
</reference>
<sequence>MLRTLSPILVTLVLVLAGLIHGPIPQLPDYHAFADQSRHFGIPHFADVVSNLGFLLVGLWGFVRIAPYREEVALAHGWPGYRLFLSGLLLTSIGSTFYHLAPDDARLVWDRLPIALVCAGLLAGVWGDTHQRDGRILTLVLAALAVASVAWWWITGLIGTGDLRPYLLLQVLPIVLVPIWQWGSNRRDRICFGLALLLYGVAKLAELNDHLIGSVLYLTGHTLKHLLATLAAASIVAGLELRIAHAVAFVPEQR</sequence>
<feature type="transmembrane region" description="Helical" evidence="1">
    <location>
        <begin position="83"/>
        <end position="100"/>
    </location>
</feature>
<keyword evidence="3" id="KW-1185">Reference proteome</keyword>
<feature type="transmembrane region" description="Helical" evidence="1">
    <location>
        <begin position="190"/>
        <end position="207"/>
    </location>
</feature>
<evidence type="ECO:0000313" key="3">
    <source>
        <dbReference type="Proteomes" id="UP000809431"/>
    </source>
</evidence>
<feature type="transmembrane region" description="Helical" evidence="1">
    <location>
        <begin position="166"/>
        <end position="183"/>
    </location>
</feature>
<evidence type="ECO:0000256" key="1">
    <source>
        <dbReference type="SAM" id="Phobius"/>
    </source>
</evidence>
<evidence type="ECO:0000313" key="2">
    <source>
        <dbReference type="EMBL" id="MBM3117864.1"/>
    </source>
</evidence>
<keyword evidence="1" id="KW-0472">Membrane</keyword>
<comment type="caution">
    <text evidence="2">The sequence shown here is derived from an EMBL/GenBank/DDBJ whole genome shotgun (WGS) entry which is preliminary data.</text>
</comment>
<dbReference type="Proteomes" id="UP000809431">
    <property type="component" value="Unassembled WGS sequence"/>
</dbReference>
<organism evidence="2 3">
    <name type="scientific">Jeongeupia naejangsanensis</name>
    <dbReference type="NCBI Taxonomy" id="613195"/>
    <lineage>
        <taxon>Bacteria</taxon>
        <taxon>Pseudomonadati</taxon>
        <taxon>Pseudomonadota</taxon>
        <taxon>Betaproteobacteria</taxon>
        <taxon>Neisseriales</taxon>
        <taxon>Chitinibacteraceae</taxon>
        <taxon>Jeongeupia</taxon>
    </lineage>
</organism>
<feature type="transmembrane region" description="Helical" evidence="1">
    <location>
        <begin position="227"/>
        <end position="250"/>
    </location>
</feature>